<accession>A0AAU7R203</accession>
<evidence type="ECO:0008006" key="2">
    <source>
        <dbReference type="Google" id="ProtNLM"/>
    </source>
</evidence>
<reference evidence="1" key="1">
    <citation type="submission" date="2024-06" db="EMBL/GenBank/DDBJ databases">
        <title>Micromonospora sp. strain HUAS YX12 genome sequences.</title>
        <authorList>
            <person name="Mo P."/>
        </authorList>
    </citation>
    <scope>NUCLEOTIDE SEQUENCE</scope>
    <source>
        <strain evidence="1">HUAS YX12</strain>
    </source>
</reference>
<sequence length="543" mass="59033">MTPEASADTYDSHIRARVIDFFTLEGLPWPRRLWDVGSLLALEELLEASSWARHRVLSAAAVDWQRHELLKAIGPDVGLGDRELRAQLTSLLKQPLPDPSPAHRRLREVVEHARGGYLDRWASAAALPAGRRPQPERLARVIAAHLLDLGYDASYLATWIGQLAHRRASAEEVLQGAVALDRAAPHEFTVLVVLESAPEREQAQKHEMWLSGREVVDWLKQRGHPTSGIRAGGGFLYRMTARDPFSAASQARELVERMVARSSFMRGNRGGIRPAAQMWVDQHPDPIPFVTPARGADVLSLVNEGHLYQVDGQRTLIDDALELAAPVNRGVLGPAVAGAWAAVESLLSHPDDPAEEQRSGKAVAADRLAAIIACSWPRAELTALAHRHQPSTPDALTEQLTGCTTNRDRASAVAEALAAGKSLHLADRFRRDADIAAVHRMRRVVASPRGELATAVTIFRIGIRRLYRTRNIVLHGGSTQGVALKAALRIAAPLVGAGLDRITYAALAEGLTPLDLAARAEVGLKLVGGETGLSVVDLLEPRR</sequence>
<name>A0AAU7R203_9ACTN</name>
<dbReference type="RefSeq" id="WP_349878753.1">
    <property type="nucleotide sequence ID" value="NZ_CP157974.1"/>
</dbReference>
<organism evidence="1">
    <name type="scientific">Micromonospora sp. HUAS YX12</name>
    <dbReference type="NCBI Taxonomy" id="3156396"/>
    <lineage>
        <taxon>Bacteria</taxon>
        <taxon>Bacillati</taxon>
        <taxon>Actinomycetota</taxon>
        <taxon>Actinomycetes</taxon>
        <taxon>Micromonosporales</taxon>
        <taxon>Micromonosporaceae</taxon>
        <taxon>Micromonospora</taxon>
    </lineage>
</organism>
<proteinExistence type="predicted"/>
<gene>
    <name evidence="1" type="ORF">ABIH81_02035</name>
</gene>
<protein>
    <recommendedName>
        <fullName evidence="2">Integrase</fullName>
    </recommendedName>
</protein>
<dbReference type="EMBL" id="CP157974">
    <property type="protein sequence ID" value="XBT82309.1"/>
    <property type="molecule type" value="Genomic_DNA"/>
</dbReference>
<evidence type="ECO:0000313" key="1">
    <source>
        <dbReference type="EMBL" id="XBT82309.1"/>
    </source>
</evidence>
<dbReference type="AlphaFoldDB" id="A0AAU7R203"/>